<sequence>MNEHEWAEVIGVIGMFVLLICVVTMTIWQVAKSLRAKAVLAREDSYKKLAEAAVSSQQATELQLAELGTQLTEMRDRMGTLERILKEVE</sequence>
<organism evidence="2 3">
    <name type="scientific">Streptomyces gossypii</name>
    <dbReference type="NCBI Taxonomy" id="2883101"/>
    <lineage>
        <taxon>Bacteria</taxon>
        <taxon>Bacillati</taxon>
        <taxon>Actinomycetota</taxon>
        <taxon>Actinomycetes</taxon>
        <taxon>Kitasatosporales</taxon>
        <taxon>Streptomycetaceae</taxon>
        <taxon>Streptomyces</taxon>
    </lineage>
</organism>
<keyword evidence="1" id="KW-0472">Membrane</keyword>
<evidence type="ECO:0000256" key="1">
    <source>
        <dbReference type="SAM" id="Phobius"/>
    </source>
</evidence>
<proteinExistence type="predicted"/>
<dbReference type="EMBL" id="JAJAGO010000002">
    <property type="protein sequence ID" value="MCT2589552.1"/>
    <property type="molecule type" value="Genomic_DNA"/>
</dbReference>
<evidence type="ECO:0008006" key="4">
    <source>
        <dbReference type="Google" id="ProtNLM"/>
    </source>
</evidence>
<evidence type="ECO:0000313" key="3">
    <source>
        <dbReference type="Proteomes" id="UP001156389"/>
    </source>
</evidence>
<keyword evidence="1" id="KW-1133">Transmembrane helix</keyword>
<keyword evidence="3" id="KW-1185">Reference proteome</keyword>
<dbReference type="RefSeq" id="WP_260216516.1">
    <property type="nucleotide sequence ID" value="NZ_JAJAGO010000002.1"/>
</dbReference>
<name>A0ABT2JNU3_9ACTN</name>
<protein>
    <recommendedName>
        <fullName evidence="4">Secreted protein</fullName>
    </recommendedName>
</protein>
<accession>A0ABT2JNU3</accession>
<reference evidence="2 3" key="1">
    <citation type="submission" date="2021-10" db="EMBL/GenBank/DDBJ databases">
        <title>Streptomyces gossypii sp. nov., isolated from soil collected from cotton field.</title>
        <authorList>
            <person name="Ge X."/>
            <person name="Chen X."/>
            <person name="Liu W."/>
        </authorList>
    </citation>
    <scope>NUCLEOTIDE SEQUENCE [LARGE SCALE GENOMIC DNA]</scope>
    <source>
        <strain evidence="2 3">N2-109</strain>
    </source>
</reference>
<evidence type="ECO:0000313" key="2">
    <source>
        <dbReference type="EMBL" id="MCT2589552.1"/>
    </source>
</evidence>
<keyword evidence="1" id="KW-0812">Transmembrane</keyword>
<feature type="transmembrane region" description="Helical" evidence="1">
    <location>
        <begin position="6"/>
        <end position="28"/>
    </location>
</feature>
<comment type="caution">
    <text evidence="2">The sequence shown here is derived from an EMBL/GenBank/DDBJ whole genome shotgun (WGS) entry which is preliminary data.</text>
</comment>
<dbReference type="Proteomes" id="UP001156389">
    <property type="component" value="Unassembled WGS sequence"/>
</dbReference>
<gene>
    <name evidence="2" type="ORF">LHJ74_06375</name>
</gene>